<dbReference type="GO" id="GO:0016787">
    <property type="term" value="F:hydrolase activity"/>
    <property type="evidence" value="ECO:0007669"/>
    <property type="project" value="UniProtKB-KW"/>
</dbReference>
<dbReference type="Gene3D" id="1.10.260.40">
    <property type="entry name" value="lambda repressor-like DNA-binding domains"/>
    <property type="match status" value="1"/>
</dbReference>
<keyword evidence="3" id="KW-1185">Reference proteome</keyword>
<geneLocation type="plasmid" evidence="2 3">
    <name>unnamed3</name>
</geneLocation>
<dbReference type="PANTHER" id="PTHR13696">
    <property type="entry name" value="P-LOOP CONTAINING NUCLEOSIDE TRIPHOSPHATE HYDROLASE"/>
    <property type="match status" value="1"/>
</dbReference>
<proteinExistence type="predicted"/>
<feature type="domain" description="AAA" evidence="1">
    <location>
        <begin position="64"/>
        <end position="249"/>
    </location>
</feature>
<keyword evidence="2" id="KW-0614">Plasmid</keyword>
<dbReference type="InterPro" id="IPR027417">
    <property type="entry name" value="P-loop_NTPase"/>
</dbReference>
<dbReference type="OrthoDB" id="9815116at2"/>
<dbReference type="EMBL" id="CP023039">
    <property type="protein sequence ID" value="AXY24110.1"/>
    <property type="molecule type" value="Genomic_DNA"/>
</dbReference>
<dbReference type="InterPro" id="IPR001387">
    <property type="entry name" value="Cro/C1-type_HTH"/>
</dbReference>
<dbReference type="InterPro" id="IPR010982">
    <property type="entry name" value="Lambda_DNA-bd_dom_sf"/>
</dbReference>
<dbReference type="RefSeq" id="WP_118963848.1">
    <property type="nucleotide sequence ID" value="NZ_CP023039.1"/>
</dbReference>
<dbReference type="Proteomes" id="UP000264120">
    <property type="component" value="Plasmid unnamed3"/>
</dbReference>
<dbReference type="SUPFAM" id="SSF52540">
    <property type="entry name" value="P-loop containing nucleoside triphosphate hydrolases"/>
    <property type="match status" value="1"/>
</dbReference>
<dbReference type="CDD" id="cd00093">
    <property type="entry name" value="HTH_XRE"/>
    <property type="match status" value="1"/>
</dbReference>
<evidence type="ECO:0000313" key="2">
    <source>
        <dbReference type="EMBL" id="AXY24110.1"/>
    </source>
</evidence>
<sequence>MSGFKSIRHQLGLSQSQLKDLLNERLQRNYDRHTISRWENNKQPVPQDVTIELDALLKRAPQETKVITFANQKGGVGKTTSALNIAFSLTRLNYRVLLIDADPQASATSALVGDDIVDIYRNGRTLEASLLKDVAFSEVILPKGTELSSGRCLPFSFAPSHIDLAEVDIRREPGTEGLLREAIGSVKADYDFIVIDSPPHLGFLTWMALTAAHVVYIPVRTEPYDVMGVNLVLDTISKVHRRSNPRLRIGGIIPTQFSPTQYVDIGIVTHLINVLRNRAPVLEPVPSSTAYSNAAWESKIPAELTPRNAAVRPYIRLAEAISRGTSPVLATDVLSTNISPE</sequence>
<dbReference type="EC" id="3.6.-.-" evidence="2"/>
<gene>
    <name evidence="2" type="primary">soj</name>
    <name evidence="2" type="ORF">CD178_03366</name>
</gene>
<organism evidence="2 3">
    <name type="scientific">Komagataeibacter saccharivorans</name>
    <dbReference type="NCBI Taxonomy" id="265959"/>
    <lineage>
        <taxon>Bacteria</taxon>
        <taxon>Pseudomonadati</taxon>
        <taxon>Pseudomonadota</taxon>
        <taxon>Alphaproteobacteria</taxon>
        <taxon>Acetobacterales</taxon>
        <taxon>Acetobacteraceae</taxon>
        <taxon>Komagataeibacter</taxon>
    </lineage>
</organism>
<dbReference type="KEGG" id="ksc:CD178_03366"/>
<dbReference type="PANTHER" id="PTHR13696:SF99">
    <property type="entry name" value="COBYRINIC ACID AC-DIAMIDE SYNTHASE"/>
    <property type="match status" value="1"/>
</dbReference>
<accession>A0A347WGW7</accession>
<protein>
    <submittedName>
        <fullName evidence="2">Sporulation initiation inhibitor protein Soj</fullName>
        <ecNumber evidence="2">3.6.-.-</ecNumber>
    </submittedName>
</protein>
<reference evidence="2 3" key="1">
    <citation type="submission" date="2017-08" db="EMBL/GenBank/DDBJ databases">
        <title>Complete genome sequence of Gluconacetobacter saccharivorans CV1 isolated from Fermented Vinegar.</title>
        <authorList>
            <person name="Kim S.-Y."/>
        </authorList>
    </citation>
    <scope>NUCLEOTIDE SEQUENCE [LARGE SCALE GENOMIC DNA]</scope>
    <source>
        <strain evidence="2 3">CV1</strain>
        <plasmid evidence="2 3">unnamed3</plasmid>
    </source>
</reference>
<dbReference type="CDD" id="cd02042">
    <property type="entry name" value="ParAB_family"/>
    <property type="match status" value="1"/>
</dbReference>
<dbReference type="AlphaFoldDB" id="A0A347WGW7"/>
<evidence type="ECO:0000259" key="1">
    <source>
        <dbReference type="Pfam" id="PF13614"/>
    </source>
</evidence>
<dbReference type="Gene3D" id="3.40.50.300">
    <property type="entry name" value="P-loop containing nucleotide triphosphate hydrolases"/>
    <property type="match status" value="1"/>
</dbReference>
<dbReference type="InterPro" id="IPR025669">
    <property type="entry name" value="AAA_dom"/>
</dbReference>
<keyword evidence="2" id="KW-0378">Hydrolase</keyword>
<evidence type="ECO:0000313" key="3">
    <source>
        <dbReference type="Proteomes" id="UP000264120"/>
    </source>
</evidence>
<dbReference type="Pfam" id="PF13614">
    <property type="entry name" value="AAA_31"/>
    <property type="match status" value="1"/>
</dbReference>
<dbReference type="GO" id="GO:0003677">
    <property type="term" value="F:DNA binding"/>
    <property type="evidence" value="ECO:0007669"/>
    <property type="project" value="InterPro"/>
</dbReference>
<dbReference type="InterPro" id="IPR050678">
    <property type="entry name" value="DNA_Partitioning_ATPase"/>
</dbReference>
<name>A0A347WGW7_9PROT</name>